<dbReference type="Proteomes" id="UP001597383">
    <property type="component" value="Unassembled WGS sequence"/>
</dbReference>
<evidence type="ECO:0000259" key="4">
    <source>
        <dbReference type="PROSITE" id="PS51000"/>
    </source>
</evidence>
<proteinExistence type="predicted"/>
<accession>A0ABW4W4D7</accession>
<dbReference type="InterPro" id="IPR014036">
    <property type="entry name" value="DeoR-like_C"/>
</dbReference>
<dbReference type="InterPro" id="IPR001845">
    <property type="entry name" value="HTH_ArsR_DNA-bd_dom"/>
</dbReference>
<dbReference type="PROSITE" id="PS50987">
    <property type="entry name" value="HTH_ARSR_2"/>
    <property type="match status" value="1"/>
</dbReference>
<evidence type="ECO:0000313" key="5">
    <source>
        <dbReference type="EMBL" id="MFD2045432.1"/>
    </source>
</evidence>
<dbReference type="PROSITE" id="PS51000">
    <property type="entry name" value="HTH_DEOR_2"/>
    <property type="match status" value="1"/>
</dbReference>
<gene>
    <name evidence="5" type="ORF">ACFSJF_14225</name>
</gene>
<keyword evidence="5" id="KW-0238">DNA-binding</keyword>
<keyword evidence="6" id="KW-1185">Reference proteome</keyword>
<keyword evidence="2" id="KW-0804">Transcription</keyword>
<dbReference type="PANTHER" id="PTHR30363">
    <property type="entry name" value="HTH-TYPE TRANSCRIPTIONAL REGULATOR SRLR-RELATED"/>
    <property type="match status" value="1"/>
</dbReference>
<dbReference type="PRINTS" id="PR00037">
    <property type="entry name" value="HTHLACR"/>
</dbReference>
<evidence type="ECO:0000259" key="3">
    <source>
        <dbReference type="PROSITE" id="PS50987"/>
    </source>
</evidence>
<evidence type="ECO:0000313" key="6">
    <source>
        <dbReference type="Proteomes" id="UP001597383"/>
    </source>
</evidence>
<dbReference type="InterPro" id="IPR001034">
    <property type="entry name" value="DeoR_HTH"/>
</dbReference>
<reference evidence="6" key="1">
    <citation type="journal article" date="2019" name="Int. J. Syst. Evol. Microbiol.">
        <title>The Global Catalogue of Microorganisms (GCM) 10K type strain sequencing project: providing services to taxonomists for standard genome sequencing and annotation.</title>
        <authorList>
            <consortium name="The Broad Institute Genomics Platform"/>
            <consortium name="The Broad Institute Genome Sequencing Center for Infectious Disease"/>
            <person name="Wu L."/>
            <person name="Ma J."/>
        </authorList>
    </citation>
    <scope>NUCLEOTIDE SEQUENCE [LARGE SCALE GENOMIC DNA]</scope>
    <source>
        <strain evidence="6">R28</strain>
    </source>
</reference>
<comment type="caution">
    <text evidence="5">The sequence shown here is derived from an EMBL/GenBank/DDBJ whole genome shotgun (WGS) entry which is preliminary data.</text>
</comment>
<dbReference type="GO" id="GO:0003677">
    <property type="term" value="F:DNA binding"/>
    <property type="evidence" value="ECO:0007669"/>
    <property type="project" value="UniProtKB-KW"/>
</dbReference>
<dbReference type="PANTHER" id="PTHR30363:SF51">
    <property type="entry name" value="HTH-TYPE TRANSCRIPTIONAL REPRESSOR GLCR"/>
    <property type="match status" value="1"/>
</dbReference>
<dbReference type="InterPro" id="IPR036388">
    <property type="entry name" value="WH-like_DNA-bd_sf"/>
</dbReference>
<evidence type="ECO:0000256" key="1">
    <source>
        <dbReference type="ARBA" id="ARBA00023015"/>
    </source>
</evidence>
<protein>
    <submittedName>
        <fullName evidence="5">DeoR/GlpR family DNA-binding transcription regulator</fullName>
    </submittedName>
</protein>
<dbReference type="InterPro" id="IPR036390">
    <property type="entry name" value="WH_DNA-bd_sf"/>
</dbReference>
<dbReference type="Gene3D" id="1.10.10.10">
    <property type="entry name" value="Winged helix-like DNA-binding domain superfamily/Winged helix DNA-binding domain"/>
    <property type="match status" value="1"/>
</dbReference>
<keyword evidence="1" id="KW-0805">Transcription regulation</keyword>
<evidence type="ECO:0000256" key="2">
    <source>
        <dbReference type="ARBA" id="ARBA00023163"/>
    </source>
</evidence>
<dbReference type="Pfam" id="PF00455">
    <property type="entry name" value="DeoRC"/>
    <property type="match status" value="1"/>
</dbReference>
<dbReference type="RefSeq" id="WP_377558073.1">
    <property type="nucleotide sequence ID" value="NZ_JBHUHQ010000019.1"/>
</dbReference>
<dbReference type="SUPFAM" id="SSF100950">
    <property type="entry name" value="NagB/RpiA/CoA transferase-like"/>
    <property type="match status" value="1"/>
</dbReference>
<feature type="domain" description="HTH arsR-type" evidence="3">
    <location>
        <begin position="1"/>
        <end position="95"/>
    </location>
</feature>
<organism evidence="5 6">
    <name type="scientific">Ornithinibacillus salinisoli</name>
    <dbReference type="NCBI Taxonomy" id="1848459"/>
    <lineage>
        <taxon>Bacteria</taxon>
        <taxon>Bacillati</taxon>
        <taxon>Bacillota</taxon>
        <taxon>Bacilli</taxon>
        <taxon>Bacillales</taxon>
        <taxon>Bacillaceae</taxon>
        <taxon>Ornithinibacillus</taxon>
    </lineage>
</organism>
<sequence length="261" mass="28526">MLAEERRSKIVEILKKERKVIAKDLADLFHISIDSIRRDLSILEDQGMLKKAYGGAIIAPEVRKLPLPEKIRYGEGTVHHNGISKLAISYIQENETVFIGGAGIHYGMIKYLPSDISFTVVTNSMKVAETIRQRDNLTVYIIGGKLRPLPSSGNIIDTVAVDLISQFSLDTGFLTGGGISTKGISTATTEGARFTRAVSDVSRKKICLAPHEKLSIDMFARAVSLKEVDLVITDEKASEKMIDELEGQGVEVIVAPAVESD</sequence>
<dbReference type="SUPFAM" id="SSF46785">
    <property type="entry name" value="Winged helix' DNA-binding domain"/>
    <property type="match status" value="1"/>
</dbReference>
<dbReference type="EMBL" id="JBHUHQ010000019">
    <property type="protein sequence ID" value="MFD2045432.1"/>
    <property type="molecule type" value="Genomic_DNA"/>
</dbReference>
<dbReference type="InterPro" id="IPR037171">
    <property type="entry name" value="NagB/RpiA_transferase-like"/>
</dbReference>
<dbReference type="Pfam" id="PF08220">
    <property type="entry name" value="HTH_DeoR"/>
    <property type="match status" value="1"/>
</dbReference>
<dbReference type="InterPro" id="IPR050313">
    <property type="entry name" value="Carb_Metab_HTH_regulators"/>
</dbReference>
<dbReference type="SMART" id="SM01134">
    <property type="entry name" value="DeoRC"/>
    <property type="match status" value="1"/>
</dbReference>
<feature type="domain" description="HTH deoR-type" evidence="4">
    <location>
        <begin position="3"/>
        <end position="58"/>
    </location>
</feature>
<dbReference type="SMART" id="SM00420">
    <property type="entry name" value="HTH_DEOR"/>
    <property type="match status" value="1"/>
</dbReference>
<name>A0ABW4W4D7_9BACI</name>